<dbReference type="CDD" id="cd00146">
    <property type="entry name" value="PKD"/>
    <property type="match status" value="1"/>
</dbReference>
<dbReference type="InterPro" id="IPR026341">
    <property type="entry name" value="T9SS_type_B"/>
</dbReference>
<dbReference type="InterPro" id="IPR000601">
    <property type="entry name" value="PKD_dom"/>
</dbReference>
<accession>A0A951IX18</accession>
<dbReference type="SMART" id="SM00089">
    <property type="entry name" value="PKD"/>
    <property type="match status" value="1"/>
</dbReference>
<dbReference type="PROSITE" id="PS50093">
    <property type="entry name" value="PKD"/>
    <property type="match status" value="1"/>
</dbReference>
<dbReference type="Pfam" id="PF18911">
    <property type="entry name" value="PKD_4"/>
    <property type="match status" value="1"/>
</dbReference>
<proteinExistence type="predicted"/>
<name>A0A951IX18_9BACT</name>
<reference evidence="2 3" key="1">
    <citation type="journal article" date="2020" name="Syst. Appl. Microbiol.">
        <title>Arthrospiribacter ruber gen. nov., sp. nov., a novel bacterium isolated from Arthrospira cultures.</title>
        <authorList>
            <person name="Waleron M."/>
            <person name="Misztak A."/>
            <person name="Waleron M.M."/>
            <person name="Furmaniak M."/>
            <person name="Mrozik A."/>
            <person name="Waleron K."/>
        </authorList>
    </citation>
    <scope>NUCLEOTIDE SEQUENCE [LARGE SCALE GENOMIC DNA]</scope>
    <source>
        <strain evidence="2 3">DPMB0001</strain>
    </source>
</reference>
<dbReference type="InterPro" id="IPR022409">
    <property type="entry name" value="PKD/Chitinase_dom"/>
</dbReference>
<evidence type="ECO:0000313" key="2">
    <source>
        <dbReference type="EMBL" id="MBW3467569.1"/>
    </source>
</evidence>
<evidence type="ECO:0000259" key="1">
    <source>
        <dbReference type="PROSITE" id="PS50093"/>
    </source>
</evidence>
<dbReference type="Pfam" id="PF13585">
    <property type="entry name" value="CHU_C"/>
    <property type="match status" value="1"/>
</dbReference>
<dbReference type="RefSeq" id="WP_219287836.1">
    <property type="nucleotide sequence ID" value="NZ_RPHB01000003.1"/>
</dbReference>
<dbReference type="NCBIfam" id="TIGR04131">
    <property type="entry name" value="Bac_Flav_CTERM"/>
    <property type="match status" value="1"/>
</dbReference>
<evidence type="ECO:0000313" key="3">
    <source>
        <dbReference type="Proteomes" id="UP000727490"/>
    </source>
</evidence>
<protein>
    <submittedName>
        <fullName evidence="2">PKD domain-containing protein</fullName>
    </submittedName>
</protein>
<gene>
    <name evidence="2" type="ORF">EGN73_07045</name>
</gene>
<organism evidence="2 3">
    <name type="scientific">Arthrospiribacter ruber</name>
    <dbReference type="NCBI Taxonomy" id="2487934"/>
    <lineage>
        <taxon>Bacteria</taxon>
        <taxon>Pseudomonadati</taxon>
        <taxon>Bacteroidota</taxon>
        <taxon>Cytophagia</taxon>
        <taxon>Cytophagales</taxon>
        <taxon>Cyclobacteriaceae</taxon>
        <taxon>Arthrospiribacter</taxon>
    </lineage>
</organism>
<feature type="domain" description="PKD" evidence="1">
    <location>
        <begin position="459"/>
        <end position="521"/>
    </location>
</feature>
<dbReference type="EMBL" id="RPHB01000003">
    <property type="protein sequence ID" value="MBW3467569.1"/>
    <property type="molecule type" value="Genomic_DNA"/>
</dbReference>
<dbReference type="Pfam" id="PF13573">
    <property type="entry name" value="SprB"/>
    <property type="match status" value="3"/>
</dbReference>
<comment type="caution">
    <text evidence="2">The sequence shown here is derived from an EMBL/GenBank/DDBJ whole genome shotgun (WGS) entry which is preliminary data.</text>
</comment>
<dbReference type="AlphaFoldDB" id="A0A951IX18"/>
<dbReference type="InterPro" id="IPR025667">
    <property type="entry name" value="SprB_repeat"/>
</dbReference>
<sequence length="616" mass="67982">MKPQNLHLPTFMLLLMSIWAMFFVEETMAQEKGDNQNVLSTLRTENVPSGKISVKISGKLALCSHEDRGHIILDVNGGTAPYTFRWNNNDTVQNRYNLLSGTYTVFIKDKDGREHTERIVIQPPFPLIAELVSKKDATCGSSADGSAKIEIKFGRGEPYAIDWSHGLKDKLEADDLLPGTYTVTVADQFHCETSITFVIGGGSDAIDASANIDHIDCFNEKGAIKLNVKGGSGNYSFEWSNGQTSKDLTGLNAGVYEVLIKDNEGCSVFQSFEVFAEPSDLEVMVNRVQHNFCGGSEDGEIDLGITGGSAPYNIEWSNGDKGASINGLKAGTYTAKITDASGCTVSQSIQIEEPQKLTARLQSTVEMDCASGESSATVWVKIEGGKAPYSINWSEGSKDIQEIEVRNVQEVKVEVVDADGCRVEERVRINSFDVNSNSRVDFQVRKLQINSLEEVFTSEPLLFESEISEDFIAWEWEFGDGKVSSDKDPVHIFNEAGSYEVTLKAYDIYGCFAVETKSVNVVELEEWVTVPTAFTPNGDGLNDEFKPVLKGVNNFQMNVFNNWGEQMFAASGLEFQGWDGTYKGKLLPRGSYVYQISYTTFQGDKMQKTGTVTLIR</sequence>
<keyword evidence="3" id="KW-1185">Reference proteome</keyword>
<dbReference type="Proteomes" id="UP000727490">
    <property type="component" value="Unassembled WGS sequence"/>
</dbReference>